<evidence type="ECO:0000313" key="1">
    <source>
        <dbReference type="EMBL" id="KAG5939823.1"/>
    </source>
</evidence>
<evidence type="ECO:0008006" key="3">
    <source>
        <dbReference type="Google" id="ProtNLM"/>
    </source>
</evidence>
<evidence type="ECO:0000313" key="2">
    <source>
        <dbReference type="Proteomes" id="UP000706124"/>
    </source>
</evidence>
<keyword evidence="2" id="KW-1185">Reference proteome</keyword>
<protein>
    <recommendedName>
        <fullName evidence="3">SnoaL-like domain-containing protein</fullName>
    </recommendedName>
</protein>
<gene>
    <name evidence="1" type="ORF">E4U60_000755</name>
</gene>
<sequence length="153" mass="17061">MPAPAEIQQATLSSFVDAWKRWNADDFIGLWSDSFTFKVLPLSDGKPTRPRDKVAPLYRNLIGTLTDYKLDVKHIVHDASKGKACIYAVASANAPCGDYKNEQAIFITFSESGDKIESMEEMNDNAFRKEWDPKYHAYHGYGQPPKAKAAAGS</sequence>
<dbReference type="AlphaFoldDB" id="A0A9P7ME27"/>
<organism evidence="1 2">
    <name type="scientific">Claviceps pazoutovae</name>
    <dbReference type="NCBI Taxonomy" id="1649127"/>
    <lineage>
        <taxon>Eukaryota</taxon>
        <taxon>Fungi</taxon>
        <taxon>Dikarya</taxon>
        <taxon>Ascomycota</taxon>
        <taxon>Pezizomycotina</taxon>
        <taxon>Sordariomycetes</taxon>
        <taxon>Hypocreomycetidae</taxon>
        <taxon>Hypocreales</taxon>
        <taxon>Clavicipitaceae</taxon>
        <taxon>Claviceps</taxon>
    </lineage>
</organism>
<dbReference type="PANTHER" id="PTHR39598">
    <property type="entry name" value="AUSTINOL SYNTHESIS PROTEIN F-RELATED"/>
    <property type="match status" value="1"/>
</dbReference>
<name>A0A9P7ME27_9HYPO</name>
<dbReference type="OrthoDB" id="3758478at2759"/>
<proteinExistence type="predicted"/>
<reference evidence="1 2" key="1">
    <citation type="journal article" date="2020" name="bioRxiv">
        <title>Whole genome comparisons of ergot fungi reveals the divergence and evolution of species within the genus Claviceps are the result of varying mechanisms driving genome evolution and host range expansion.</title>
        <authorList>
            <person name="Wyka S.A."/>
            <person name="Mondo S.J."/>
            <person name="Liu M."/>
            <person name="Dettman J."/>
            <person name="Nalam V."/>
            <person name="Broders K.D."/>
        </authorList>
    </citation>
    <scope>NUCLEOTIDE SEQUENCE [LARGE SCALE GENOMIC DNA]</scope>
    <source>
        <strain evidence="1 2">CCC 1485</strain>
    </source>
</reference>
<dbReference type="EMBL" id="SRPO01000125">
    <property type="protein sequence ID" value="KAG5939823.1"/>
    <property type="molecule type" value="Genomic_DNA"/>
</dbReference>
<dbReference type="PANTHER" id="PTHR39598:SF1">
    <property type="entry name" value="AUSTINOID BIOSYNTHESIS CLUSTERS PROTEIN F-RELATED"/>
    <property type="match status" value="1"/>
</dbReference>
<accession>A0A9P7ME27</accession>
<dbReference type="InterPro" id="IPR050977">
    <property type="entry name" value="Fungal_Meroterpenoid_Isomerase"/>
</dbReference>
<comment type="caution">
    <text evidence="1">The sequence shown here is derived from an EMBL/GenBank/DDBJ whole genome shotgun (WGS) entry which is preliminary data.</text>
</comment>
<dbReference type="Proteomes" id="UP000706124">
    <property type="component" value="Unassembled WGS sequence"/>
</dbReference>
<dbReference type="InterPro" id="IPR032710">
    <property type="entry name" value="NTF2-like_dom_sf"/>
</dbReference>
<dbReference type="Gene3D" id="3.10.450.50">
    <property type="match status" value="1"/>
</dbReference>
<dbReference type="SUPFAM" id="SSF54427">
    <property type="entry name" value="NTF2-like"/>
    <property type="match status" value="1"/>
</dbReference>